<keyword evidence="6" id="KW-0547">Nucleotide-binding</keyword>
<dbReference type="InterPro" id="IPR000550">
    <property type="entry name" value="Hppk"/>
</dbReference>
<dbReference type="Proteomes" id="UP000621447">
    <property type="component" value="Unassembled WGS sequence"/>
</dbReference>
<evidence type="ECO:0000313" key="15">
    <source>
        <dbReference type="Proteomes" id="UP000621447"/>
    </source>
</evidence>
<dbReference type="PROSITE" id="PS00794">
    <property type="entry name" value="HPPK"/>
    <property type="match status" value="1"/>
</dbReference>
<evidence type="ECO:0000256" key="12">
    <source>
        <dbReference type="ARBA" id="ARBA00033413"/>
    </source>
</evidence>
<dbReference type="CDD" id="cd00483">
    <property type="entry name" value="HPPK"/>
    <property type="match status" value="1"/>
</dbReference>
<dbReference type="EMBL" id="JABULH010000006">
    <property type="protein sequence ID" value="NTS66269.1"/>
    <property type="molecule type" value="Genomic_DNA"/>
</dbReference>
<feature type="domain" description="7,8-dihydro-6-hydroxymethylpterin-pyrophosphokinase" evidence="13">
    <location>
        <begin position="86"/>
        <end position="97"/>
    </location>
</feature>
<proteinExistence type="inferred from homology"/>
<comment type="similarity">
    <text evidence="2">Belongs to the HPPK family.</text>
</comment>
<dbReference type="RefSeq" id="WP_174194893.1">
    <property type="nucleotide sequence ID" value="NZ_JABULH010000006.1"/>
</dbReference>
<evidence type="ECO:0000256" key="9">
    <source>
        <dbReference type="ARBA" id="ARBA00022909"/>
    </source>
</evidence>
<dbReference type="InterPro" id="IPR035907">
    <property type="entry name" value="Hppk_sf"/>
</dbReference>
<name>A0ABX2JP83_9SPHN</name>
<evidence type="ECO:0000256" key="7">
    <source>
        <dbReference type="ARBA" id="ARBA00022777"/>
    </source>
</evidence>
<dbReference type="NCBIfam" id="TIGR01498">
    <property type="entry name" value="folK"/>
    <property type="match status" value="1"/>
</dbReference>
<evidence type="ECO:0000256" key="11">
    <source>
        <dbReference type="ARBA" id="ARBA00029766"/>
    </source>
</evidence>
<keyword evidence="5 14" id="KW-0808">Transferase</keyword>
<comment type="function">
    <text evidence="10">Catalyzes the transfer of pyrophosphate from adenosine triphosphate (ATP) to 6-hydroxymethyl-7,8-dihydropterin, an enzymatic step in folate biosynthesis pathway.</text>
</comment>
<accession>A0ABX2JP83</accession>
<organism evidence="14 15">
    <name type="scientific">Sphingomonas hominis</name>
    <dbReference type="NCBI Taxonomy" id="2741495"/>
    <lineage>
        <taxon>Bacteria</taxon>
        <taxon>Pseudomonadati</taxon>
        <taxon>Pseudomonadota</taxon>
        <taxon>Alphaproteobacteria</taxon>
        <taxon>Sphingomonadales</taxon>
        <taxon>Sphingomonadaceae</taxon>
        <taxon>Sphingomonas</taxon>
    </lineage>
</organism>
<keyword evidence="8" id="KW-0067">ATP-binding</keyword>
<dbReference type="EC" id="2.7.6.3" evidence="3"/>
<keyword evidence="7" id="KW-0418">Kinase</keyword>
<dbReference type="Gene3D" id="3.30.70.560">
    <property type="entry name" value="7,8-Dihydro-6-hydroxymethylpterin-pyrophosphokinase HPPK"/>
    <property type="match status" value="1"/>
</dbReference>
<comment type="caution">
    <text evidence="14">The sequence shown here is derived from an EMBL/GenBank/DDBJ whole genome shotgun (WGS) entry which is preliminary data.</text>
</comment>
<evidence type="ECO:0000256" key="3">
    <source>
        <dbReference type="ARBA" id="ARBA00013253"/>
    </source>
</evidence>
<evidence type="ECO:0000256" key="8">
    <source>
        <dbReference type="ARBA" id="ARBA00022840"/>
    </source>
</evidence>
<evidence type="ECO:0000256" key="5">
    <source>
        <dbReference type="ARBA" id="ARBA00022679"/>
    </source>
</evidence>
<evidence type="ECO:0000259" key="13">
    <source>
        <dbReference type="PROSITE" id="PS00794"/>
    </source>
</evidence>
<evidence type="ECO:0000256" key="4">
    <source>
        <dbReference type="ARBA" id="ARBA00016218"/>
    </source>
</evidence>
<dbReference type="PANTHER" id="PTHR43071">
    <property type="entry name" value="2-AMINO-4-HYDROXY-6-HYDROXYMETHYLDIHYDROPTERIDINE PYROPHOSPHOKINASE"/>
    <property type="match status" value="1"/>
</dbReference>
<reference evidence="14 15" key="1">
    <citation type="submission" date="2020-06" db="EMBL/GenBank/DDBJ databases">
        <title>Sphingomonas hominis sp. nov., a member of the Sphingomonas, isolated from the hair of a 22-year-old girl.</title>
        <authorList>
            <person name="Zhang D.-F."/>
            <person name="Cui X.-W."/>
        </authorList>
    </citation>
    <scope>NUCLEOTIDE SEQUENCE [LARGE SCALE GENOMIC DNA]</scope>
    <source>
        <strain evidence="14 15">HHU CXW</strain>
    </source>
</reference>
<protein>
    <recommendedName>
        <fullName evidence="4">2-amino-4-hydroxy-6-hydroxymethyldihydropteridine pyrophosphokinase</fullName>
        <ecNumber evidence="3">2.7.6.3</ecNumber>
    </recommendedName>
    <alternativeName>
        <fullName evidence="11">6-hydroxymethyl-7,8-dihydropterin pyrophosphokinase</fullName>
    </alternativeName>
    <alternativeName>
        <fullName evidence="12">7,8-dihydro-6-hydroxymethylpterin-pyrophosphokinase</fullName>
    </alternativeName>
</protein>
<dbReference type="PANTHER" id="PTHR43071:SF1">
    <property type="entry name" value="2-AMINO-4-HYDROXY-6-HYDROXYMETHYLDIHYDROPTERIDINE PYROPHOSPHOKINASE"/>
    <property type="match status" value="1"/>
</dbReference>
<keyword evidence="9" id="KW-0289">Folate biosynthesis</keyword>
<evidence type="ECO:0000313" key="14">
    <source>
        <dbReference type="EMBL" id="NTS66269.1"/>
    </source>
</evidence>
<dbReference type="Pfam" id="PF01288">
    <property type="entry name" value="HPPK"/>
    <property type="match status" value="1"/>
</dbReference>
<evidence type="ECO:0000256" key="10">
    <source>
        <dbReference type="ARBA" id="ARBA00029409"/>
    </source>
</evidence>
<gene>
    <name evidence="14" type="primary">folK</name>
    <name evidence="14" type="ORF">HRV97_13990</name>
</gene>
<evidence type="ECO:0000256" key="1">
    <source>
        <dbReference type="ARBA" id="ARBA00005051"/>
    </source>
</evidence>
<comment type="pathway">
    <text evidence="1">Cofactor biosynthesis; tetrahydrofolate biosynthesis; 2-amino-4-hydroxy-6-hydroxymethyl-7,8-dihydropteridine diphosphate from 7,8-dihydroneopterin triphosphate: step 4/4.</text>
</comment>
<keyword evidence="15" id="KW-1185">Reference proteome</keyword>
<dbReference type="GO" id="GO:0003848">
    <property type="term" value="F:2-amino-4-hydroxy-6-hydroxymethyldihydropteridine diphosphokinase activity"/>
    <property type="evidence" value="ECO:0007669"/>
    <property type="project" value="UniProtKB-EC"/>
</dbReference>
<evidence type="ECO:0000256" key="2">
    <source>
        <dbReference type="ARBA" id="ARBA00005810"/>
    </source>
</evidence>
<dbReference type="SUPFAM" id="SSF55083">
    <property type="entry name" value="6-hydroxymethyl-7,8-dihydropterin pyrophosphokinase, HPPK"/>
    <property type="match status" value="1"/>
</dbReference>
<sequence>MRRSTYLVAVGSNRVGRHGRPRGEVAAALRLLGGRASPIIASAPLGPSTRTFANAAVLIESDEAPAELLKRLKRIERAFGRRTGRRWGARVIDLDIILWSGGRIATPTLTVPHRAFRTRSFVLAPALAIAPAWRDPVTGRSVRQLHTRLTARRPAPRSREHCWGP</sequence>
<evidence type="ECO:0000256" key="6">
    <source>
        <dbReference type="ARBA" id="ARBA00022741"/>
    </source>
</evidence>